<keyword evidence="1" id="KW-1133">Transmembrane helix</keyword>
<reference evidence="2 3" key="1">
    <citation type="submission" date="2017-04" db="EMBL/GenBank/DDBJ databases">
        <authorList>
            <person name="Afonso C.L."/>
            <person name="Miller P.J."/>
            <person name="Scott M.A."/>
            <person name="Spackman E."/>
            <person name="Goraichik I."/>
            <person name="Dimitrov K.M."/>
            <person name="Suarez D.L."/>
            <person name="Swayne D.E."/>
        </authorList>
    </citation>
    <scope>NUCLEOTIDE SEQUENCE [LARGE SCALE GENOMIC DNA]</scope>
    <source>
        <strain evidence="2 3">DSM 11622</strain>
    </source>
</reference>
<protein>
    <submittedName>
        <fullName evidence="2">Uncharacterized protein</fullName>
    </submittedName>
</protein>
<proteinExistence type="predicted"/>
<sequence length="37" mass="4232">MMVTYMISPFLKIFSLNLTSLLFGFMLIPAFVDSKNT</sequence>
<keyword evidence="1" id="KW-0472">Membrane</keyword>
<evidence type="ECO:0000256" key="1">
    <source>
        <dbReference type="SAM" id="Phobius"/>
    </source>
</evidence>
<dbReference type="AlphaFoldDB" id="A0A1W1VZQ2"/>
<accession>A0A1W1VZQ2</accession>
<dbReference type="EMBL" id="FWWW01000082">
    <property type="protein sequence ID" value="SMB98344.1"/>
    <property type="molecule type" value="Genomic_DNA"/>
</dbReference>
<dbReference type="Proteomes" id="UP000192266">
    <property type="component" value="Unassembled WGS sequence"/>
</dbReference>
<name>A0A1W1VZQ2_9BACT</name>
<feature type="transmembrane region" description="Helical" evidence="1">
    <location>
        <begin position="12"/>
        <end position="32"/>
    </location>
</feature>
<keyword evidence="3" id="KW-1185">Reference proteome</keyword>
<keyword evidence="1" id="KW-0812">Transmembrane</keyword>
<gene>
    <name evidence="2" type="ORF">SAMN00120144_1059</name>
</gene>
<evidence type="ECO:0000313" key="2">
    <source>
        <dbReference type="EMBL" id="SMB98344.1"/>
    </source>
</evidence>
<organism evidence="2 3">
    <name type="scientific">Hymenobacter roseosalivarius DSM 11622</name>
    <dbReference type="NCBI Taxonomy" id="645990"/>
    <lineage>
        <taxon>Bacteria</taxon>
        <taxon>Pseudomonadati</taxon>
        <taxon>Bacteroidota</taxon>
        <taxon>Cytophagia</taxon>
        <taxon>Cytophagales</taxon>
        <taxon>Hymenobacteraceae</taxon>
        <taxon>Hymenobacter</taxon>
    </lineage>
</organism>
<evidence type="ECO:0000313" key="3">
    <source>
        <dbReference type="Proteomes" id="UP000192266"/>
    </source>
</evidence>